<dbReference type="InParanoid" id="A0A1J7ICT2"/>
<proteinExistence type="predicted"/>
<feature type="region of interest" description="Disordered" evidence="1">
    <location>
        <begin position="1"/>
        <end position="22"/>
    </location>
</feature>
<accession>A0A1J7ICT2</accession>
<sequence length="243" mass="25297">MAQTIPARLRRSWPSGSGQLKGSGLSRMWVFICRVSPGFVSKAMSQPGSGHLVLGPLPASRWWVPALCPSSFRRPYIESTGIPSYAGHVLAHVGELQGSLVVDSLLGLAEVAGEDLSGQLQLHLQALGPLGARNGDGFPGGGLGALVEGGLAVDKLPVEDVVDSRFASELLSGGGVLETPADDVGQSLVDAHSVERWTEAEGEGDIVDVVVPRLGLASARGSIGRRQPTVEAMLYPVSGDEDC</sequence>
<evidence type="ECO:0000313" key="3">
    <source>
        <dbReference type="Proteomes" id="UP000182658"/>
    </source>
</evidence>
<protein>
    <submittedName>
        <fullName evidence="2">Uncharacterized protein</fullName>
    </submittedName>
</protein>
<keyword evidence="3" id="KW-1185">Reference proteome</keyword>
<evidence type="ECO:0000256" key="1">
    <source>
        <dbReference type="SAM" id="MobiDB-lite"/>
    </source>
</evidence>
<reference evidence="2 3" key="1">
    <citation type="submission" date="2016-10" db="EMBL/GenBank/DDBJ databases">
        <title>Draft genome sequence of Coniochaeta ligniaria NRRL30616, a lignocellulolytic fungus for bioabatement of inhibitors in plant biomass hydrolysates.</title>
        <authorList>
            <consortium name="DOE Joint Genome Institute"/>
            <person name="Jimenez D.J."/>
            <person name="Hector R.E."/>
            <person name="Riley R."/>
            <person name="Sun H."/>
            <person name="Grigoriev I.V."/>
            <person name="Van Elsas J.D."/>
            <person name="Nichols N.N."/>
        </authorList>
    </citation>
    <scope>NUCLEOTIDE SEQUENCE [LARGE SCALE GENOMIC DNA]</scope>
    <source>
        <strain evidence="2 3">NRRL 30616</strain>
    </source>
</reference>
<organism evidence="2 3">
    <name type="scientific">Coniochaeta ligniaria NRRL 30616</name>
    <dbReference type="NCBI Taxonomy" id="1408157"/>
    <lineage>
        <taxon>Eukaryota</taxon>
        <taxon>Fungi</taxon>
        <taxon>Dikarya</taxon>
        <taxon>Ascomycota</taxon>
        <taxon>Pezizomycotina</taxon>
        <taxon>Sordariomycetes</taxon>
        <taxon>Sordariomycetidae</taxon>
        <taxon>Coniochaetales</taxon>
        <taxon>Coniochaetaceae</taxon>
        <taxon>Coniochaeta</taxon>
    </lineage>
</organism>
<dbReference type="Proteomes" id="UP000182658">
    <property type="component" value="Unassembled WGS sequence"/>
</dbReference>
<dbReference type="AlphaFoldDB" id="A0A1J7ICT2"/>
<gene>
    <name evidence="2" type="ORF">CONLIGDRAFT_690824</name>
</gene>
<dbReference type="EMBL" id="KV875102">
    <property type="protein sequence ID" value="OIW25091.1"/>
    <property type="molecule type" value="Genomic_DNA"/>
</dbReference>
<evidence type="ECO:0000313" key="2">
    <source>
        <dbReference type="EMBL" id="OIW25091.1"/>
    </source>
</evidence>
<name>A0A1J7ICT2_9PEZI</name>